<name>A0A1H6LJS2_MYCRU</name>
<reference evidence="3" key="1">
    <citation type="submission" date="2016-10" db="EMBL/GenBank/DDBJ databases">
        <authorList>
            <person name="Varghese N."/>
            <person name="Submissions S."/>
        </authorList>
    </citation>
    <scope>NUCLEOTIDE SEQUENCE [LARGE SCALE GENOMIC DNA]</scope>
    <source>
        <strain evidence="3">DSM 45405</strain>
    </source>
</reference>
<accession>A0A1H6LJS2</accession>
<dbReference type="Proteomes" id="UP000182915">
    <property type="component" value="Chromosome I"/>
</dbReference>
<feature type="compositionally biased region" description="Acidic residues" evidence="1">
    <location>
        <begin position="17"/>
        <end position="35"/>
    </location>
</feature>
<feature type="compositionally biased region" description="Low complexity" evidence="1">
    <location>
        <begin position="113"/>
        <end position="125"/>
    </location>
</feature>
<dbReference type="AlphaFoldDB" id="A0A1H6LJS2"/>
<feature type="region of interest" description="Disordered" evidence="1">
    <location>
        <begin position="1"/>
        <end position="92"/>
    </location>
</feature>
<proteinExistence type="predicted"/>
<feature type="compositionally biased region" description="Basic and acidic residues" evidence="1">
    <location>
        <begin position="36"/>
        <end position="54"/>
    </location>
</feature>
<feature type="region of interest" description="Disordered" evidence="1">
    <location>
        <begin position="112"/>
        <end position="135"/>
    </location>
</feature>
<keyword evidence="3" id="KW-1185">Reference proteome</keyword>
<evidence type="ECO:0000256" key="1">
    <source>
        <dbReference type="SAM" id="MobiDB-lite"/>
    </source>
</evidence>
<feature type="compositionally biased region" description="Acidic residues" evidence="1">
    <location>
        <begin position="63"/>
        <end position="73"/>
    </location>
</feature>
<gene>
    <name evidence="2" type="ORF">SAMN04489835_4872</name>
</gene>
<dbReference type="STRING" id="370526.SAMN04489835_4872"/>
<feature type="compositionally biased region" description="Acidic residues" evidence="1">
    <location>
        <begin position="1"/>
        <end position="10"/>
    </location>
</feature>
<evidence type="ECO:0000313" key="3">
    <source>
        <dbReference type="Proteomes" id="UP000182915"/>
    </source>
</evidence>
<protein>
    <submittedName>
        <fullName evidence="2">Uncharacterized protein</fullName>
    </submittedName>
</protein>
<organism evidence="2 3">
    <name type="scientific">Mycolicibacterium rutilum</name>
    <name type="common">Mycobacterium rutilum</name>
    <dbReference type="NCBI Taxonomy" id="370526"/>
    <lineage>
        <taxon>Bacteria</taxon>
        <taxon>Bacillati</taxon>
        <taxon>Actinomycetota</taxon>
        <taxon>Actinomycetes</taxon>
        <taxon>Mycobacteriales</taxon>
        <taxon>Mycobacteriaceae</taxon>
        <taxon>Mycolicibacterium</taxon>
    </lineage>
</organism>
<evidence type="ECO:0000313" key="2">
    <source>
        <dbReference type="EMBL" id="SEH85043.1"/>
    </source>
</evidence>
<dbReference type="RefSeq" id="WP_083409362.1">
    <property type="nucleotide sequence ID" value="NZ_LT629971.1"/>
</dbReference>
<sequence length="135" mass="13789">MGDNEGDAEQDTTVPVDDAEIDAAEPDSEPADDTEAVDHEPRSKPAHTIEHGGAKPDFTVPTEDIDMSADEAGQDTAEGHAGPDLESVDDAEVATAVLVERDGDQEIGDAHPEAAATVDAAAEPGGPAPPRNDAA</sequence>
<feature type="compositionally biased region" description="Pro residues" evidence="1">
    <location>
        <begin position="126"/>
        <end position="135"/>
    </location>
</feature>
<dbReference type="EMBL" id="LT629971">
    <property type="protein sequence ID" value="SEH85043.1"/>
    <property type="molecule type" value="Genomic_DNA"/>
</dbReference>